<keyword evidence="3" id="KW-0560">Oxidoreductase</keyword>
<gene>
    <name evidence="6" type="ORF">CGS46_07255</name>
</gene>
<name>A0A2A6ZB10_9FIRM</name>
<evidence type="ECO:0000256" key="2">
    <source>
        <dbReference type="ARBA" id="ARBA00023027"/>
    </source>
</evidence>
<protein>
    <submittedName>
        <fullName evidence="6">Lactate dehydrogenase</fullName>
    </submittedName>
</protein>
<dbReference type="InterPro" id="IPR058205">
    <property type="entry name" value="D-LDH-like"/>
</dbReference>
<evidence type="ECO:0000313" key="7">
    <source>
        <dbReference type="Proteomes" id="UP000220752"/>
    </source>
</evidence>
<evidence type="ECO:0000259" key="4">
    <source>
        <dbReference type="Pfam" id="PF00389"/>
    </source>
</evidence>
<accession>A0A2A6ZB10</accession>
<dbReference type="GO" id="GO:0051287">
    <property type="term" value="F:NAD binding"/>
    <property type="evidence" value="ECO:0007669"/>
    <property type="project" value="InterPro"/>
</dbReference>
<dbReference type="SUPFAM" id="SSF51735">
    <property type="entry name" value="NAD(P)-binding Rossmann-fold domains"/>
    <property type="match status" value="1"/>
</dbReference>
<comment type="caution">
    <text evidence="6">The sequence shown here is derived from an EMBL/GenBank/DDBJ whole genome shotgun (WGS) entry which is preliminary data.</text>
</comment>
<dbReference type="SUPFAM" id="SSF52283">
    <property type="entry name" value="Formate/glycerate dehydrogenase catalytic domain-like"/>
    <property type="match status" value="1"/>
</dbReference>
<proteinExistence type="inferred from homology"/>
<comment type="similarity">
    <text evidence="1 3">Belongs to the D-isomer specific 2-hydroxyacid dehydrogenase family.</text>
</comment>
<dbReference type="Proteomes" id="UP000220752">
    <property type="component" value="Unassembled WGS sequence"/>
</dbReference>
<dbReference type="InterPro" id="IPR036291">
    <property type="entry name" value="NAD(P)-bd_dom_sf"/>
</dbReference>
<reference evidence="6 7" key="1">
    <citation type="journal article" date="2017" name="Front. Microbiol.">
        <title>New Insights into the Diversity of the Genus Faecalibacterium.</title>
        <authorList>
            <person name="Benevides L."/>
            <person name="Burman S."/>
            <person name="Martin R."/>
            <person name="Robert V."/>
            <person name="Thomas M."/>
            <person name="Miquel S."/>
            <person name="Chain F."/>
            <person name="Sokol H."/>
            <person name="Bermudez-Humaran L.G."/>
            <person name="Morrison M."/>
            <person name="Langella P."/>
            <person name="Azevedo V.A."/>
            <person name="Chatel J.M."/>
            <person name="Soares S."/>
        </authorList>
    </citation>
    <scope>NUCLEOTIDE SEQUENCE [LARGE SCALE GENOMIC DNA]</scope>
    <source>
        <strain evidence="7">CNCM I-4540</strain>
    </source>
</reference>
<evidence type="ECO:0000256" key="3">
    <source>
        <dbReference type="RuleBase" id="RU003719"/>
    </source>
</evidence>
<organism evidence="6 7">
    <name type="scientific">Faecalibacterium langellae</name>
    <dbReference type="NCBI Taxonomy" id="3435293"/>
    <lineage>
        <taxon>Bacteria</taxon>
        <taxon>Bacillati</taxon>
        <taxon>Bacillota</taxon>
        <taxon>Clostridia</taxon>
        <taxon>Eubacteriales</taxon>
        <taxon>Oscillospiraceae</taxon>
        <taxon>Faecalibacterium</taxon>
    </lineage>
</organism>
<evidence type="ECO:0000256" key="1">
    <source>
        <dbReference type="ARBA" id="ARBA00005854"/>
    </source>
</evidence>
<evidence type="ECO:0000259" key="5">
    <source>
        <dbReference type="Pfam" id="PF02826"/>
    </source>
</evidence>
<dbReference type="EMBL" id="NMTQ01000026">
    <property type="protein sequence ID" value="PDX58595.1"/>
    <property type="molecule type" value="Genomic_DNA"/>
</dbReference>
<dbReference type="GO" id="GO:0008720">
    <property type="term" value="F:D-lactate dehydrogenase (NAD+) activity"/>
    <property type="evidence" value="ECO:0007669"/>
    <property type="project" value="TreeGrafter"/>
</dbReference>
<feature type="domain" description="D-isomer specific 2-hydroxyacid dehydrogenase catalytic" evidence="4">
    <location>
        <begin position="26"/>
        <end position="328"/>
    </location>
</feature>
<sequence length="331" mass="36364">MATKVFFYTLRPYDELGIAQRLAPQLDVEFGSVQEYPTLENAELAKGYDAVSVTPCDMSAPMVKRFHELGVKSICCRSIGYDHVDRETARELGMKVANVDYPPNGVANFAIMLMLMSLRKAGHILKRGEAQDYSLQGKIGRDISTCTVGVIGTGRIGRTVLQHLSGFGCRLLAYDLYPNEEVKKIAEYVPLETLLAESDVITLHTNATEENHHLIDTKAIESMKPGVTIINTARGKLIDSDALIAGLESGKIGAAGLDVLENENGLYYYNRMGDVIPNPELAALRSMPNVILTDHTAFYTHEDVESMVRGVLESAAAFEKGQPTRHDVTNL</sequence>
<dbReference type="InterPro" id="IPR029752">
    <property type="entry name" value="D-isomer_DH_CS1"/>
</dbReference>
<dbReference type="Gene3D" id="3.40.50.720">
    <property type="entry name" value="NAD(P)-binding Rossmann-like Domain"/>
    <property type="match status" value="2"/>
</dbReference>
<dbReference type="CDD" id="cd12185">
    <property type="entry name" value="HGDH_LDH_like"/>
    <property type="match status" value="1"/>
</dbReference>
<evidence type="ECO:0000313" key="6">
    <source>
        <dbReference type="EMBL" id="PDX58595.1"/>
    </source>
</evidence>
<dbReference type="InterPro" id="IPR006139">
    <property type="entry name" value="D-isomer_2_OHA_DH_cat_dom"/>
</dbReference>
<dbReference type="Pfam" id="PF02826">
    <property type="entry name" value="2-Hacid_dh_C"/>
    <property type="match status" value="1"/>
</dbReference>
<dbReference type="Pfam" id="PF00389">
    <property type="entry name" value="2-Hacid_dh"/>
    <property type="match status" value="1"/>
</dbReference>
<dbReference type="PROSITE" id="PS00065">
    <property type="entry name" value="D_2_HYDROXYACID_DH_1"/>
    <property type="match status" value="1"/>
</dbReference>
<dbReference type="AlphaFoldDB" id="A0A2A6ZB10"/>
<dbReference type="PANTHER" id="PTHR43026:SF1">
    <property type="entry name" value="2-HYDROXYACID DEHYDROGENASE HOMOLOG 1-RELATED"/>
    <property type="match status" value="1"/>
</dbReference>
<dbReference type="PANTHER" id="PTHR43026">
    <property type="entry name" value="2-HYDROXYACID DEHYDROGENASE HOMOLOG 1-RELATED"/>
    <property type="match status" value="1"/>
</dbReference>
<dbReference type="InterPro" id="IPR006140">
    <property type="entry name" value="D-isomer_DH_NAD-bd"/>
</dbReference>
<keyword evidence="7" id="KW-1185">Reference proteome</keyword>
<feature type="domain" description="D-isomer specific 2-hydroxyacid dehydrogenase NAD-binding" evidence="5">
    <location>
        <begin position="111"/>
        <end position="297"/>
    </location>
</feature>
<keyword evidence="2" id="KW-0520">NAD</keyword>